<name>A0A1C3KEQ2_PLAOA</name>
<protein>
    <submittedName>
        <fullName evidence="1">Uncharacterized protein</fullName>
    </submittedName>
</protein>
<dbReference type="VEuPathDB" id="PlasmoDB:POWCR01_000019000"/>
<dbReference type="EMBL" id="FLRJ01000027">
    <property type="protein sequence ID" value="SBT72112.1"/>
    <property type="molecule type" value="Genomic_DNA"/>
</dbReference>
<accession>A0A1C3KEQ2</accession>
<evidence type="ECO:0000313" key="1">
    <source>
        <dbReference type="EMBL" id="SBT72112.1"/>
    </source>
</evidence>
<reference evidence="1 2" key="1">
    <citation type="submission" date="2016-06" db="EMBL/GenBank/DDBJ databases">
        <authorList>
            <consortium name="Pathogen Informatics"/>
        </authorList>
    </citation>
    <scope>NUCLEOTIDE SEQUENCE [LARGE SCALE GENOMIC DNA]</scope>
</reference>
<proteinExistence type="predicted"/>
<evidence type="ECO:0000313" key="2">
    <source>
        <dbReference type="Proteomes" id="UP000243200"/>
    </source>
</evidence>
<gene>
    <name evidence="1" type="primary">PowCR01_000019000</name>
    <name evidence="1" type="ORF">POWCR01_000019000</name>
</gene>
<organism evidence="1 2">
    <name type="scientific">Plasmodium ovale</name>
    <name type="common">malaria parasite P. ovale</name>
    <dbReference type="NCBI Taxonomy" id="36330"/>
    <lineage>
        <taxon>Eukaryota</taxon>
        <taxon>Sar</taxon>
        <taxon>Alveolata</taxon>
        <taxon>Apicomplexa</taxon>
        <taxon>Aconoidasida</taxon>
        <taxon>Haemosporida</taxon>
        <taxon>Plasmodiidae</taxon>
        <taxon>Plasmodium</taxon>
        <taxon>Plasmodium (Plasmodium)</taxon>
    </lineage>
</organism>
<sequence length="77" mass="9028">MKIRNILEFNISFLLSNNIKDPFVFISAKNMSSSSGLQNLEWTLNYNENILNYSMKFKEFTYSSGFSTEYAITDYSR</sequence>
<dbReference type="AlphaFoldDB" id="A0A1C3KEQ2"/>
<dbReference type="Proteomes" id="UP000243200">
    <property type="component" value="Unassembled WGS sequence"/>
</dbReference>